<dbReference type="InterPro" id="IPR004559">
    <property type="entry name" value="HemW-like"/>
</dbReference>
<keyword evidence="3" id="KW-0143">Chaperone</keyword>
<evidence type="ECO:0000256" key="3">
    <source>
        <dbReference type="RuleBase" id="RU364116"/>
    </source>
</evidence>
<dbReference type="EMBL" id="AP012057">
    <property type="protein sequence ID" value="BAN02429.1"/>
    <property type="molecule type" value="Genomic_DNA"/>
</dbReference>
<dbReference type="AlphaFoldDB" id="A0A6C7EB50"/>
<dbReference type="InterPro" id="IPR058240">
    <property type="entry name" value="rSAM_sf"/>
</dbReference>
<dbReference type="InterPro" id="IPR034505">
    <property type="entry name" value="Coproporphyrinogen-III_oxidase"/>
</dbReference>
<dbReference type="GO" id="GO:0004109">
    <property type="term" value="F:coproporphyrinogen oxidase activity"/>
    <property type="evidence" value="ECO:0007669"/>
    <property type="project" value="InterPro"/>
</dbReference>
<dbReference type="PANTHER" id="PTHR13932:SF5">
    <property type="entry name" value="RADICAL S-ADENOSYL METHIONINE DOMAIN-CONTAINING PROTEIN 1, MITOCHONDRIAL"/>
    <property type="match status" value="1"/>
</dbReference>
<dbReference type="GO" id="GO:0006779">
    <property type="term" value="P:porphyrin-containing compound biosynthetic process"/>
    <property type="evidence" value="ECO:0007669"/>
    <property type="project" value="InterPro"/>
</dbReference>
<protein>
    <recommendedName>
        <fullName evidence="2 3">Heme chaperone HemW</fullName>
    </recommendedName>
</protein>
<comment type="similarity">
    <text evidence="1">Belongs to the anaerobic coproporphyrinogen-III oxidase family. HemW subfamily.</text>
</comment>
<gene>
    <name evidence="5" type="primary">hemN</name>
    <name evidence="5" type="ORF">YM304_21150</name>
</gene>
<dbReference type="OrthoDB" id="9808022at2"/>
<reference evidence="5 6" key="1">
    <citation type="journal article" date="2013" name="Int. J. Syst. Evol. Microbiol.">
        <title>Ilumatobacter nonamiense sp. nov. and Ilumatobacter coccineum sp. nov., isolated from seashore sand.</title>
        <authorList>
            <person name="Matsumoto A."/>
            <person name="Kasai H."/>
            <person name="Matsuo Y."/>
            <person name="Shizuri Y."/>
            <person name="Ichikawa N."/>
            <person name="Fujita N."/>
            <person name="Omura S."/>
            <person name="Takahashi Y."/>
        </authorList>
    </citation>
    <scope>NUCLEOTIDE SEQUENCE [LARGE SCALE GENOMIC DNA]</scope>
    <source>
        <strain evidence="6">NBRC 103263 / KCTC 29153 / YM16-304</strain>
    </source>
</reference>
<sequence length="359" mass="38926">MSLDFGVYVHIPFCASKCDYCAFATWTDREHLVDAYLDALTTDIGRAVAAGMAPASTVFVGGGTPTLAPSAALADVIRSIPVQPGAEVTVECNPDDVTVDLLADYRAGGVNRVSLGVQSMSAHVLSALGRTHDIANVERSVAAINEVGMPSFNLDIIYGASGETVDDWRDTVSAALALRPPHVSAYGLTVEAGTPLASDPDRHPDDDDQADKYELVDDALVAAGLANYEVSNWARPGHESRHNFLYWRQQDYRGFGCAAHSHRSGRRWWNVRTPDRYIDLVAAGGDVEASSETLDADTRRFEGLQLLLRTRDGIPADSFSPETLAVLDGHLRPHDDDPHRVVLTRSGRLMANEISMRLT</sequence>
<dbReference type="SFLD" id="SFLDF00288">
    <property type="entry name" value="HemN-like__clustered_with_nucl"/>
    <property type="match status" value="1"/>
</dbReference>
<dbReference type="InterPro" id="IPR023404">
    <property type="entry name" value="rSAM_horseshoe"/>
</dbReference>
<keyword evidence="5" id="KW-0560">Oxidoreductase</keyword>
<evidence type="ECO:0000256" key="2">
    <source>
        <dbReference type="ARBA" id="ARBA00017228"/>
    </source>
</evidence>
<keyword evidence="3" id="KW-0349">Heme</keyword>
<comment type="function">
    <text evidence="3">Probably acts as a heme chaperone, transferring heme to an unknown acceptor. Binds one molecule of heme per monomer, possibly covalently. Binds 1 [4Fe-4S] cluster. The cluster is coordinated with 3 cysteines and an exchangeable S-adenosyl-L-methionine.</text>
</comment>
<keyword evidence="3" id="KW-0411">Iron-sulfur</keyword>
<evidence type="ECO:0000313" key="6">
    <source>
        <dbReference type="Proteomes" id="UP000011863"/>
    </source>
</evidence>
<dbReference type="Pfam" id="PF04055">
    <property type="entry name" value="Radical_SAM"/>
    <property type="match status" value="1"/>
</dbReference>
<dbReference type="NCBIfam" id="TIGR00539">
    <property type="entry name" value="hemN_rel"/>
    <property type="match status" value="1"/>
</dbReference>
<keyword evidence="3" id="KW-0949">S-adenosyl-L-methionine</keyword>
<dbReference type="InterPro" id="IPR006638">
    <property type="entry name" value="Elp3/MiaA/NifB-like_rSAM"/>
</dbReference>
<name>A0A6C7EB50_ILUCY</name>
<dbReference type="SMART" id="SM00729">
    <property type="entry name" value="Elp3"/>
    <property type="match status" value="1"/>
</dbReference>
<evidence type="ECO:0000256" key="1">
    <source>
        <dbReference type="ARBA" id="ARBA00006100"/>
    </source>
</evidence>
<accession>A0A6C7EB50</accession>
<keyword evidence="6" id="KW-1185">Reference proteome</keyword>
<keyword evidence="3" id="KW-0004">4Fe-4S</keyword>
<organism evidence="5 6">
    <name type="scientific">Ilumatobacter coccineus (strain NBRC 103263 / KCTC 29153 / YM16-304)</name>
    <dbReference type="NCBI Taxonomy" id="1313172"/>
    <lineage>
        <taxon>Bacteria</taxon>
        <taxon>Bacillati</taxon>
        <taxon>Actinomycetota</taxon>
        <taxon>Acidimicrobiia</taxon>
        <taxon>Acidimicrobiales</taxon>
        <taxon>Ilumatobacteraceae</taxon>
        <taxon>Ilumatobacter</taxon>
    </lineage>
</organism>
<dbReference type="GO" id="GO:0051539">
    <property type="term" value="F:4 iron, 4 sulfur cluster binding"/>
    <property type="evidence" value="ECO:0007669"/>
    <property type="project" value="UniProtKB-UniRule"/>
</dbReference>
<feature type="domain" description="Radical SAM core" evidence="4">
    <location>
        <begin position="1"/>
        <end position="226"/>
    </location>
</feature>
<keyword evidence="3" id="KW-0479">Metal-binding</keyword>
<dbReference type="InterPro" id="IPR007197">
    <property type="entry name" value="rSAM"/>
</dbReference>
<dbReference type="SFLD" id="SFLDG01065">
    <property type="entry name" value="anaerobic_coproporphyrinogen-I"/>
    <property type="match status" value="1"/>
</dbReference>
<dbReference type="PANTHER" id="PTHR13932">
    <property type="entry name" value="COPROPORPHYRINIGEN III OXIDASE"/>
    <property type="match status" value="1"/>
</dbReference>
<dbReference type="KEGG" id="aym:YM304_21150"/>
<keyword evidence="3" id="KW-0408">Iron</keyword>
<dbReference type="Proteomes" id="UP000011863">
    <property type="component" value="Chromosome"/>
</dbReference>
<dbReference type="GO" id="GO:0046872">
    <property type="term" value="F:metal ion binding"/>
    <property type="evidence" value="ECO:0007669"/>
    <property type="project" value="UniProtKB-UniRule"/>
</dbReference>
<dbReference type="PROSITE" id="PS51918">
    <property type="entry name" value="RADICAL_SAM"/>
    <property type="match status" value="1"/>
</dbReference>
<dbReference type="SFLD" id="SFLDF00562">
    <property type="entry name" value="HemN-like__clustered_with_heat"/>
    <property type="match status" value="1"/>
</dbReference>
<proteinExistence type="inferred from homology"/>
<dbReference type="Gene3D" id="3.80.30.20">
    <property type="entry name" value="tm_1862 like domain"/>
    <property type="match status" value="1"/>
</dbReference>
<keyword evidence="3" id="KW-0963">Cytoplasm</keyword>
<evidence type="ECO:0000259" key="4">
    <source>
        <dbReference type="PROSITE" id="PS51918"/>
    </source>
</evidence>
<dbReference type="GO" id="GO:0005737">
    <property type="term" value="C:cytoplasm"/>
    <property type="evidence" value="ECO:0007669"/>
    <property type="project" value="UniProtKB-SubCell"/>
</dbReference>
<dbReference type="SFLD" id="SFLDS00029">
    <property type="entry name" value="Radical_SAM"/>
    <property type="match status" value="1"/>
</dbReference>
<dbReference type="SUPFAM" id="SSF102114">
    <property type="entry name" value="Radical SAM enzymes"/>
    <property type="match status" value="1"/>
</dbReference>
<comment type="subcellular location">
    <subcellularLocation>
        <location evidence="3">Cytoplasm</location>
    </subcellularLocation>
</comment>
<dbReference type="RefSeq" id="WP_015441676.1">
    <property type="nucleotide sequence ID" value="NC_020520.1"/>
</dbReference>
<evidence type="ECO:0000313" key="5">
    <source>
        <dbReference type="EMBL" id="BAN02429.1"/>
    </source>
</evidence>